<dbReference type="SMART" id="SM01389">
    <property type="entry name" value="Spt4"/>
    <property type="match status" value="1"/>
</dbReference>
<feature type="domain" description="Spt4/RpoE2 zinc finger" evidence="3">
    <location>
        <begin position="3"/>
        <end position="61"/>
    </location>
</feature>
<dbReference type="Pfam" id="PF06093">
    <property type="entry name" value="Spt4"/>
    <property type="match status" value="1"/>
</dbReference>
<sequence length="61" mass="6863">MSERACRECHRIVKGDDCPVCHSGALSSDWSGYVIIIDPARSRIAQKMDIKTRGKFALKVR</sequence>
<keyword evidence="2" id="KW-0479">Metal-binding</keyword>
<evidence type="ECO:0000313" key="5">
    <source>
        <dbReference type="Proteomes" id="UP000600363"/>
    </source>
</evidence>
<dbReference type="InterPro" id="IPR022800">
    <property type="entry name" value="Spt4/RpoE2_Znf"/>
</dbReference>
<organism evidence="4 5">
    <name type="scientific">Methermicoccus shengliensis</name>
    <dbReference type="NCBI Taxonomy" id="660064"/>
    <lineage>
        <taxon>Archaea</taxon>
        <taxon>Methanobacteriati</taxon>
        <taxon>Methanobacteriota</taxon>
        <taxon>Stenosarchaea group</taxon>
        <taxon>Methanomicrobia</taxon>
        <taxon>Methanosarcinales</taxon>
        <taxon>Methermicoccaceae</taxon>
        <taxon>Methermicoccus</taxon>
    </lineage>
</organism>
<dbReference type="InterPro" id="IPR007178">
    <property type="entry name" value="Spt4_arch"/>
</dbReference>
<feature type="binding site" evidence="2">
    <location>
        <position position="18"/>
    </location>
    <ligand>
        <name>Zn(2+)</name>
        <dbReference type="ChEBI" id="CHEBI:29105"/>
    </ligand>
</feature>
<dbReference type="GO" id="GO:0008270">
    <property type="term" value="F:zinc ion binding"/>
    <property type="evidence" value="ECO:0007669"/>
    <property type="project" value="UniProtKB-UniRule"/>
</dbReference>
<protein>
    <recommendedName>
        <fullName evidence="2">Transcription elongation factor Spt4</fullName>
    </recommendedName>
</protein>
<comment type="function">
    <text evidence="2">Stimulates transcription elongation.</text>
</comment>
<dbReference type="PANTHER" id="PTHR40704">
    <property type="entry name" value="TRANSCRIPTION ELONGATION FACTOR SPT4"/>
    <property type="match status" value="1"/>
</dbReference>
<dbReference type="GO" id="GO:0006355">
    <property type="term" value="P:regulation of DNA-templated transcription"/>
    <property type="evidence" value="ECO:0007669"/>
    <property type="project" value="UniProtKB-UniRule"/>
</dbReference>
<dbReference type="AlphaFoldDB" id="A0A832RVA9"/>
<keyword evidence="1 2" id="KW-0804">Transcription</keyword>
<keyword evidence="2" id="KW-0805">Transcription regulation</keyword>
<keyword evidence="2" id="KW-0862">Zinc</keyword>
<feature type="binding site" evidence="2">
    <location>
        <position position="6"/>
    </location>
    <ligand>
        <name>Zn(2+)</name>
        <dbReference type="ChEBI" id="CHEBI:29105"/>
    </ligand>
</feature>
<comment type="caution">
    <text evidence="4">The sequence shown here is derived from an EMBL/GenBank/DDBJ whole genome shotgun (WGS) entry which is preliminary data.</text>
</comment>
<dbReference type="PANTHER" id="PTHR40704:SF1">
    <property type="entry name" value="TRANSCRIPTION ELONGATION FACTOR SPT4"/>
    <property type="match status" value="1"/>
</dbReference>
<dbReference type="Gene3D" id="2.20.28.90">
    <property type="match status" value="1"/>
</dbReference>
<dbReference type="HAMAP" id="MF_00949">
    <property type="entry name" value="Spt4_arch"/>
    <property type="match status" value="1"/>
</dbReference>
<dbReference type="InterPro" id="IPR038589">
    <property type="entry name" value="Spt4_dom_sf"/>
</dbReference>
<dbReference type="EMBL" id="DUIH01000019">
    <property type="protein sequence ID" value="HIH70057.1"/>
    <property type="molecule type" value="Genomic_DNA"/>
</dbReference>
<reference evidence="4" key="1">
    <citation type="journal article" date="2020" name="bioRxiv">
        <title>A rank-normalized archaeal taxonomy based on genome phylogeny resolves widespread incomplete and uneven classifications.</title>
        <authorList>
            <person name="Rinke C."/>
            <person name="Chuvochina M."/>
            <person name="Mussig A.J."/>
            <person name="Chaumeil P.-A."/>
            <person name="Waite D.W."/>
            <person name="Whitman W.B."/>
            <person name="Parks D.H."/>
            <person name="Hugenholtz P."/>
        </authorList>
    </citation>
    <scope>NUCLEOTIDE SEQUENCE</scope>
    <source>
        <strain evidence="4">UBA12518</strain>
    </source>
</reference>
<dbReference type="SUPFAM" id="SSF63393">
    <property type="entry name" value="RNA polymerase subunits"/>
    <property type="match status" value="1"/>
</dbReference>
<proteinExistence type="inferred from homology"/>
<dbReference type="NCBIfam" id="NF041664">
    <property type="entry name" value="RNAP_arch_Epp"/>
    <property type="match status" value="1"/>
</dbReference>
<dbReference type="InterPro" id="IPR029040">
    <property type="entry name" value="RPABC4/Spt4"/>
</dbReference>
<evidence type="ECO:0000259" key="3">
    <source>
        <dbReference type="SMART" id="SM01389"/>
    </source>
</evidence>
<feature type="binding site" evidence="2">
    <location>
        <position position="9"/>
    </location>
    <ligand>
        <name>Zn(2+)</name>
        <dbReference type="ChEBI" id="CHEBI:29105"/>
    </ligand>
</feature>
<feature type="binding site" evidence="2">
    <location>
        <position position="21"/>
    </location>
    <ligand>
        <name>Zn(2+)</name>
        <dbReference type="ChEBI" id="CHEBI:29105"/>
    </ligand>
</feature>
<dbReference type="Proteomes" id="UP000600363">
    <property type="component" value="Unassembled WGS sequence"/>
</dbReference>
<name>A0A832RVA9_9EURY</name>
<gene>
    <name evidence="2" type="primary">spt4</name>
    <name evidence="4" type="ORF">HA299_05550</name>
</gene>
<evidence type="ECO:0000256" key="1">
    <source>
        <dbReference type="ARBA" id="ARBA00023163"/>
    </source>
</evidence>
<keyword evidence="4" id="KW-0240">DNA-directed RNA polymerase</keyword>
<dbReference type="GO" id="GO:0000428">
    <property type="term" value="C:DNA-directed RNA polymerase complex"/>
    <property type="evidence" value="ECO:0007669"/>
    <property type="project" value="UniProtKB-KW"/>
</dbReference>
<accession>A0A832RVA9</accession>
<comment type="subunit">
    <text evidence="2">Heterodimer composed of Spt4 and Spt5.</text>
</comment>
<comment type="similarity">
    <text evidence="2">Belongs to the archaeal Spt4 family.</text>
</comment>
<evidence type="ECO:0000313" key="4">
    <source>
        <dbReference type="EMBL" id="HIH70057.1"/>
    </source>
</evidence>
<evidence type="ECO:0000256" key="2">
    <source>
        <dbReference type="HAMAP-Rule" id="MF_00949"/>
    </source>
</evidence>